<evidence type="ECO:0000259" key="7">
    <source>
        <dbReference type="Pfam" id="PF13193"/>
    </source>
</evidence>
<sequence length="560" mass="62235">MPWKSRWSTDIPVCSLPTYLFQSPTAALDDKPILIEGEKPEYFLTLRTYREWSKRLAAGLKKAGFQPGDRLLLFSGNALFFGAVQMGTIMAGGIFTGANPTYVARELAYQVKDSGAKFLLVGETVLDTGIAAAKELNFPSSNIFVFDSGIATFDGTAKPQKGIQPWSNLLASPSEGARLQWEEFNSREQQKDRVVVLNYSSGTTGLPKGVEISHYNYIANAHQSAFIQSLTADFEEWRQRARGIAFLPMYHAYGQTFYGVNYPKLGAVLYIMRKYDFITMLDWIQRYRITNLTLVPPIVISLTKRKEVKDYDLSSLEGVGCGAAPLGKESIVDFESKFGATRIFQGWGMTELTCSAVTWDPATEHPDPSAVGELMPNIEGMVVDEEDRELGVDQSGEFWVRGPNVMKGYWRKPEETRKTLTSDGWLKTGDVGFRDRKGFVHIVDRKKELIKVKGLQVAPAELEALLLDHPQIDDAAVVGVTINGDEAPRAYIVPKENSNATPKDIATWVAERVSRHKRLEGGVVPVNEIPKNPSGKILRKALRDRAAKEVGDGGRQQSKL</sequence>
<organism evidence="8 9">
    <name type="scientific">Zasmidium cellare ATCC 36951</name>
    <dbReference type="NCBI Taxonomy" id="1080233"/>
    <lineage>
        <taxon>Eukaryota</taxon>
        <taxon>Fungi</taxon>
        <taxon>Dikarya</taxon>
        <taxon>Ascomycota</taxon>
        <taxon>Pezizomycotina</taxon>
        <taxon>Dothideomycetes</taxon>
        <taxon>Dothideomycetidae</taxon>
        <taxon>Mycosphaerellales</taxon>
        <taxon>Mycosphaerellaceae</taxon>
        <taxon>Zasmidium</taxon>
    </lineage>
</organism>
<keyword evidence="5" id="KW-0472">Membrane</keyword>
<dbReference type="PANTHER" id="PTHR24096">
    <property type="entry name" value="LONG-CHAIN-FATTY-ACID--COA LIGASE"/>
    <property type="match status" value="1"/>
</dbReference>
<dbReference type="Gene3D" id="3.40.50.12780">
    <property type="entry name" value="N-terminal domain of ligase-like"/>
    <property type="match status" value="1"/>
</dbReference>
<evidence type="ECO:0000259" key="6">
    <source>
        <dbReference type="Pfam" id="PF00501"/>
    </source>
</evidence>
<dbReference type="InterPro" id="IPR000873">
    <property type="entry name" value="AMP-dep_synth/lig_dom"/>
</dbReference>
<dbReference type="AlphaFoldDB" id="A0A6A6D3M4"/>
<comment type="similarity">
    <text evidence="2">Belongs to the ATP-dependent AMP-binding enzyme family.</text>
</comment>
<dbReference type="PROSITE" id="PS00455">
    <property type="entry name" value="AMP_BINDING"/>
    <property type="match status" value="1"/>
</dbReference>
<reference evidence="8" key="1">
    <citation type="journal article" date="2020" name="Stud. Mycol.">
        <title>101 Dothideomycetes genomes: a test case for predicting lifestyles and emergence of pathogens.</title>
        <authorList>
            <person name="Haridas S."/>
            <person name="Albert R."/>
            <person name="Binder M."/>
            <person name="Bloem J."/>
            <person name="Labutti K."/>
            <person name="Salamov A."/>
            <person name="Andreopoulos B."/>
            <person name="Baker S."/>
            <person name="Barry K."/>
            <person name="Bills G."/>
            <person name="Bluhm B."/>
            <person name="Cannon C."/>
            <person name="Castanera R."/>
            <person name="Culley D."/>
            <person name="Daum C."/>
            <person name="Ezra D."/>
            <person name="Gonzalez J."/>
            <person name="Henrissat B."/>
            <person name="Kuo A."/>
            <person name="Liang C."/>
            <person name="Lipzen A."/>
            <person name="Lutzoni F."/>
            <person name="Magnuson J."/>
            <person name="Mondo S."/>
            <person name="Nolan M."/>
            <person name="Ohm R."/>
            <person name="Pangilinan J."/>
            <person name="Park H.-J."/>
            <person name="Ramirez L."/>
            <person name="Alfaro M."/>
            <person name="Sun H."/>
            <person name="Tritt A."/>
            <person name="Yoshinaga Y."/>
            <person name="Zwiers L.-H."/>
            <person name="Turgeon B."/>
            <person name="Goodwin S."/>
            <person name="Spatafora J."/>
            <person name="Crous P."/>
            <person name="Grigoriev I."/>
        </authorList>
    </citation>
    <scope>NUCLEOTIDE SEQUENCE</scope>
    <source>
        <strain evidence="8">ATCC 36951</strain>
    </source>
</reference>
<evidence type="ECO:0008006" key="10">
    <source>
        <dbReference type="Google" id="ProtNLM"/>
    </source>
</evidence>
<evidence type="ECO:0000256" key="2">
    <source>
        <dbReference type="ARBA" id="ARBA00006432"/>
    </source>
</evidence>
<dbReference type="FunFam" id="3.30.300.30:FF:000007">
    <property type="entry name" value="4-coumarate--CoA ligase 2"/>
    <property type="match status" value="1"/>
</dbReference>
<dbReference type="OrthoDB" id="6509636at2759"/>
<dbReference type="GeneID" id="54568532"/>
<dbReference type="Pfam" id="PF13193">
    <property type="entry name" value="AMP-binding_C"/>
    <property type="match status" value="1"/>
</dbReference>
<feature type="transmembrane region" description="Helical" evidence="5">
    <location>
        <begin position="71"/>
        <end position="95"/>
    </location>
</feature>
<dbReference type="GO" id="GO:0005524">
    <property type="term" value="F:ATP binding"/>
    <property type="evidence" value="ECO:0007669"/>
    <property type="project" value="UniProtKB-KW"/>
</dbReference>
<dbReference type="CDD" id="cd05911">
    <property type="entry name" value="Firefly_Luc_like"/>
    <property type="match status" value="1"/>
</dbReference>
<keyword evidence="9" id="KW-1185">Reference proteome</keyword>
<evidence type="ECO:0000313" key="8">
    <source>
        <dbReference type="EMBL" id="KAF2173000.1"/>
    </source>
</evidence>
<dbReference type="InterPro" id="IPR042099">
    <property type="entry name" value="ANL_N_sf"/>
</dbReference>
<evidence type="ECO:0000256" key="3">
    <source>
        <dbReference type="ARBA" id="ARBA00022741"/>
    </source>
</evidence>
<dbReference type="SUPFAM" id="SSF56801">
    <property type="entry name" value="Acetyl-CoA synthetase-like"/>
    <property type="match status" value="1"/>
</dbReference>
<dbReference type="InterPro" id="IPR025110">
    <property type="entry name" value="AMP-bd_C"/>
</dbReference>
<dbReference type="EMBL" id="ML993580">
    <property type="protein sequence ID" value="KAF2173000.1"/>
    <property type="molecule type" value="Genomic_DNA"/>
</dbReference>
<feature type="domain" description="AMP-dependent synthetase/ligase" evidence="6">
    <location>
        <begin position="30"/>
        <end position="410"/>
    </location>
</feature>
<evidence type="ECO:0000256" key="4">
    <source>
        <dbReference type="ARBA" id="ARBA00022840"/>
    </source>
</evidence>
<feature type="domain" description="AMP-binding enzyme C-terminal" evidence="7">
    <location>
        <begin position="461"/>
        <end position="536"/>
    </location>
</feature>
<keyword evidence="5" id="KW-0812">Transmembrane</keyword>
<dbReference type="Gene3D" id="3.30.300.30">
    <property type="match status" value="1"/>
</dbReference>
<dbReference type="GO" id="GO:0016405">
    <property type="term" value="F:CoA-ligase activity"/>
    <property type="evidence" value="ECO:0007669"/>
    <property type="project" value="TreeGrafter"/>
</dbReference>
<keyword evidence="3" id="KW-0547">Nucleotide-binding</keyword>
<name>A0A6A6D3M4_ZASCE</name>
<dbReference type="Proteomes" id="UP000799537">
    <property type="component" value="Unassembled WGS sequence"/>
</dbReference>
<accession>A0A6A6D3M4</accession>
<dbReference type="RefSeq" id="XP_033673889.1">
    <property type="nucleotide sequence ID" value="XM_033815260.1"/>
</dbReference>
<dbReference type="Pfam" id="PF00501">
    <property type="entry name" value="AMP-binding"/>
    <property type="match status" value="1"/>
</dbReference>
<dbReference type="PANTHER" id="PTHR24096:SF424">
    <property type="entry name" value="ACETYL-COA SYNTHETASE-LIKE PROTEIN-RELATED"/>
    <property type="match status" value="1"/>
</dbReference>
<evidence type="ECO:0000256" key="5">
    <source>
        <dbReference type="SAM" id="Phobius"/>
    </source>
</evidence>
<evidence type="ECO:0000256" key="1">
    <source>
        <dbReference type="ARBA" id="ARBA00004924"/>
    </source>
</evidence>
<comment type="pathway">
    <text evidence="1">Siderophore biosynthesis.</text>
</comment>
<keyword evidence="4" id="KW-0067">ATP-binding</keyword>
<dbReference type="InterPro" id="IPR020845">
    <property type="entry name" value="AMP-binding_CS"/>
</dbReference>
<proteinExistence type="inferred from homology"/>
<keyword evidence="5" id="KW-1133">Transmembrane helix</keyword>
<dbReference type="InterPro" id="IPR045851">
    <property type="entry name" value="AMP-bd_C_sf"/>
</dbReference>
<gene>
    <name evidence="8" type="ORF">M409DRAFT_62640</name>
</gene>
<dbReference type="FunFam" id="3.40.50.12780:FF:000003">
    <property type="entry name" value="Long-chain-fatty-acid--CoA ligase FadD"/>
    <property type="match status" value="1"/>
</dbReference>
<evidence type="ECO:0000313" key="9">
    <source>
        <dbReference type="Proteomes" id="UP000799537"/>
    </source>
</evidence>
<protein>
    <recommendedName>
        <fullName evidence="10">AMP-dependent synthetase/ligase domain-containing protein</fullName>
    </recommendedName>
</protein>